<evidence type="ECO:0000256" key="1">
    <source>
        <dbReference type="ARBA" id="ARBA00008779"/>
    </source>
</evidence>
<evidence type="ECO:0000313" key="8">
    <source>
        <dbReference type="Proteomes" id="UP000464954"/>
    </source>
</evidence>
<gene>
    <name evidence="7" type="ORF">GT409_15495</name>
</gene>
<keyword evidence="4" id="KW-0106">Calcium</keyword>
<dbReference type="Proteomes" id="UP000464954">
    <property type="component" value="Chromosome"/>
</dbReference>
<keyword evidence="5" id="KW-0732">Signal</keyword>
<dbReference type="PROSITE" id="PS00149">
    <property type="entry name" value="SULFATASE_2"/>
    <property type="match status" value="1"/>
</dbReference>
<keyword evidence="3 7" id="KW-0378">Hydrolase</keyword>
<keyword evidence="7" id="KW-0808">Transferase</keyword>
<dbReference type="EMBL" id="CP047593">
    <property type="protein sequence ID" value="QHI70784.1"/>
    <property type="molecule type" value="Genomic_DNA"/>
</dbReference>
<dbReference type="InterPro" id="IPR017850">
    <property type="entry name" value="Alkaline_phosphatase_core_sf"/>
</dbReference>
<feature type="signal peptide" evidence="5">
    <location>
        <begin position="1"/>
        <end position="21"/>
    </location>
</feature>
<dbReference type="SUPFAM" id="SSF53649">
    <property type="entry name" value="Alkaline phosphatase-like"/>
    <property type="match status" value="1"/>
</dbReference>
<dbReference type="GO" id="GO:0046872">
    <property type="term" value="F:metal ion binding"/>
    <property type="evidence" value="ECO:0007669"/>
    <property type="project" value="UniProtKB-KW"/>
</dbReference>
<evidence type="ECO:0000256" key="4">
    <source>
        <dbReference type="ARBA" id="ARBA00022837"/>
    </source>
</evidence>
<dbReference type="Gene3D" id="3.40.720.10">
    <property type="entry name" value="Alkaline Phosphatase, subunit A"/>
    <property type="match status" value="1"/>
</dbReference>
<dbReference type="PANTHER" id="PTHR42693:SF53">
    <property type="entry name" value="ENDO-4-O-SULFATASE"/>
    <property type="match status" value="1"/>
</dbReference>
<name>A0A6P1MDZ6_9BACT</name>
<dbReference type="GO" id="GO:0016740">
    <property type="term" value="F:transferase activity"/>
    <property type="evidence" value="ECO:0007669"/>
    <property type="project" value="UniProtKB-KW"/>
</dbReference>
<keyword evidence="2" id="KW-0479">Metal-binding</keyword>
<dbReference type="InterPro" id="IPR024607">
    <property type="entry name" value="Sulfatase_CS"/>
</dbReference>
<dbReference type="AlphaFoldDB" id="A0A6P1MDZ6"/>
<evidence type="ECO:0000259" key="6">
    <source>
        <dbReference type="Pfam" id="PF00884"/>
    </source>
</evidence>
<dbReference type="PANTHER" id="PTHR42693">
    <property type="entry name" value="ARYLSULFATASE FAMILY MEMBER"/>
    <property type="match status" value="1"/>
</dbReference>
<accession>A0A6P1MDZ6</accession>
<reference evidence="7 8" key="1">
    <citation type="submission" date="2020-01" db="EMBL/GenBank/DDBJ databases">
        <title>Ponticoccus aerotolerans gen. nov., sp. nov., an anaerobic bacterium and proposal of Ponticoccusceae fam. nov., Ponticoccusles ord. nov. and Ponticoccuse classis nov. in the phylum Kiritimatiellaeota.</title>
        <authorList>
            <person name="Zhou L.Y."/>
            <person name="Du Z.J."/>
        </authorList>
    </citation>
    <scope>NUCLEOTIDE SEQUENCE [LARGE SCALE GENOMIC DNA]</scope>
    <source>
        <strain evidence="7 8">S-5007</strain>
    </source>
</reference>
<evidence type="ECO:0000313" key="7">
    <source>
        <dbReference type="EMBL" id="QHI70784.1"/>
    </source>
</evidence>
<evidence type="ECO:0000256" key="5">
    <source>
        <dbReference type="SAM" id="SignalP"/>
    </source>
</evidence>
<dbReference type="InterPro" id="IPR000917">
    <property type="entry name" value="Sulfatase_N"/>
</dbReference>
<organism evidence="7 8">
    <name type="scientific">Tichowtungia aerotolerans</name>
    <dbReference type="NCBI Taxonomy" id="2697043"/>
    <lineage>
        <taxon>Bacteria</taxon>
        <taxon>Pseudomonadati</taxon>
        <taxon>Kiritimatiellota</taxon>
        <taxon>Tichowtungiia</taxon>
        <taxon>Tichowtungiales</taxon>
        <taxon>Tichowtungiaceae</taxon>
        <taxon>Tichowtungia</taxon>
    </lineage>
</organism>
<feature type="domain" description="Sulfatase N-terminal" evidence="6">
    <location>
        <begin position="25"/>
        <end position="341"/>
    </location>
</feature>
<sequence>MNNSLLVVLAGVVLCNPLGFAAGRPNVVLIYADDLGIGDVGAYGGSTIPTPYIDSIADNGVLCKQGYVTALQCGPSRAGLLTGRYQQKFGFEFNFPIKRSFEFGTPLSEVMIFSRLKKAGYRTGVVGKWHMGRGEGYCPWERDVDYFYGVLNGTSWYFPPFDWASKYLGLGDPTDIHRNDEIFIEKDSDYITEAFARECTGFIQRNKNKPFFLYAPFTAPHVPILYRERHVSRVAHIKDKKRREYAALVVALDDAVGRILDELKEQGVWGNTLLFFISDNGASSHDGGSNAPFKGYKGSLWEGGIRTPYLVQWPEKLPVGKIYEDPVSTLDVAATIVVLAGQNPDVSSLDGVNLIPFLTSEASGAPHEFLFYKQFAWNDSWGVRHGDWMLMGRKEGERLLYNLSRDPSESENLAMQYPELVDQLHGKWKQWNETTEPVSWDWKE</sequence>
<evidence type="ECO:0000256" key="3">
    <source>
        <dbReference type="ARBA" id="ARBA00022801"/>
    </source>
</evidence>
<dbReference type="Gene3D" id="3.30.1120.10">
    <property type="match status" value="1"/>
</dbReference>
<proteinExistence type="inferred from homology"/>
<comment type="similarity">
    <text evidence="1">Belongs to the sulfatase family.</text>
</comment>
<dbReference type="Pfam" id="PF00884">
    <property type="entry name" value="Sulfatase"/>
    <property type="match status" value="1"/>
</dbReference>
<evidence type="ECO:0000256" key="2">
    <source>
        <dbReference type="ARBA" id="ARBA00022723"/>
    </source>
</evidence>
<protein>
    <submittedName>
        <fullName evidence="7">Sulfatase-like hydrolase/transferase</fullName>
    </submittedName>
</protein>
<dbReference type="KEGG" id="taer:GT409_15495"/>
<dbReference type="GO" id="GO:0004065">
    <property type="term" value="F:arylsulfatase activity"/>
    <property type="evidence" value="ECO:0007669"/>
    <property type="project" value="TreeGrafter"/>
</dbReference>
<feature type="chain" id="PRO_5026772853" evidence="5">
    <location>
        <begin position="22"/>
        <end position="444"/>
    </location>
</feature>
<dbReference type="RefSeq" id="WP_160629956.1">
    <property type="nucleotide sequence ID" value="NZ_CP047593.1"/>
</dbReference>
<keyword evidence="8" id="KW-1185">Reference proteome</keyword>
<dbReference type="InterPro" id="IPR050738">
    <property type="entry name" value="Sulfatase"/>
</dbReference>